<keyword evidence="3" id="KW-0143">Chaperone</keyword>
<keyword evidence="5" id="KW-0732">Signal</keyword>
<reference evidence="6" key="1">
    <citation type="submission" date="2016-10" db="EMBL/GenBank/DDBJ databases">
        <authorList>
            <person name="Benchimol M."/>
            <person name="Almeida L.G."/>
            <person name="Vasconcelos A.T."/>
            <person name="Perreira-Neves A."/>
            <person name="Rosa I.A."/>
            <person name="Tasca T."/>
            <person name="Bogo M.R."/>
            <person name="de Souza W."/>
        </authorList>
    </citation>
    <scope>NUCLEOTIDE SEQUENCE [LARGE SCALE GENOMIC DNA]</scope>
    <source>
        <strain evidence="6">K</strain>
    </source>
</reference>
<dbReference type="InterPro" id="IPR013126">
    <property type="entry name" value="Hsp_70_fam"/>
</dbReference>
<dbReference type="Gene3D" id="3.30.420.40">
    <property type="match status" value="3"/>
</dbReference>
<dbReference type="GO" id="GO:0030968">
    <property type="term" value="P:endoplasmic reticulum unfolded protein response"/>
    <property type="evidence" value="ECO:0007669"/>
    <property type="project" value="TreeGrafter"/>
</dbReference>
<dbReference type="AlphaFoldDB" id="A0A1J4J7D9"/>
<dbReference type="GO" id="GO:0005524">
    <property type="term" value="F:ATP binding"/>
    <property type="evidence" value="ECO:0007669"/>
    <property type="project" value="UniProtKB-KW"/>
</dbReference>
<accession>A0A1J4J7D9</accession>
<dbReference type="OrthoDB" id="10264846at2759"/>
<evidence type="ECO:0000256" key="4">
    <source>
        <dbReference type="SAM" id="MobiDB-lite"/>
    </source>
</evidence>
<dbReference type="GO" id="GO:0140662">
    <property type="term" value="F:ATP-dependent protein folding chaperone"/>
    <property type="evidence" value="ECO:0007669"/>
    <property type="project" value="InterPro"/>
</dbReference>
<dbReference type="Gene3D" id="3.90.640.10">
    <property type="entry name" value="Actin, Chain A, domain 4"/>
    <property type="match status" value="1"/>
</dbReference>
<evidence type="ECO:0000256" key="2">
    <source>
        <dbReference type="ARBA" id="ARBA00022840"/>
    </source>
</evidence>
<gene>
    <name evidence="6" type="ORF">TRFO_40565</name>
</gene>
<feature type="compositionally biased region" description="Basic and acidic residues" evidence="4">
    <location>
        <begin position="820"/>
        <end position="833"/>
    </location>
</feature>
<dbReference type="RefSeq" id="XP_068346253.1">
    <property type="nucleotide sequence ID" value="XM_068513287.1"/>
</dbReference>
<dbReference type="InterPro" id="IPR043129">
    <property type="entry name" value="ATPase_NBD"/>
</dbReference>
<keyword evidence="1" id="KW-0547">Nucleotide-binding</keyword>
<feature type="signal peptide" evidence="5">
    <location>
        <begin position="1"/>
        <end position="17"/>
    </location>
</feature>
<evidence type="ECO:0000256" key="3">
    <source>
        <dbReference type="ARBA" id="ARBA00023186"/>
    </source>
</evidence>
<comment type="caution">
    <text evidence="6">The sequence shown here is derived from an EMBL/GenBank/DDBJ whole genome shotgun (WGS) entry which is preliminary data.</text>
</comment>
<feature type="region of interest" description="Disordered" evidence="4">
    <location>
        <begin position="696"/>
        <end position="833"/>
    </location>
</feature>
<dbReference type="Pfam" id="PF00012">
    <property type="entry name" value="HSP70"/>
    <property type="match status" value="1"/>
</dbReference>
<sequence length="833" mass="93779">MFLLYFLPFIASSSIFAFDFGTQNVRIAHGVPGKPIEILTNDQGSRATPNYLAYKLENPNQNLAAAEWFVGVDAERIYFRNSSHGIKNPFYYLSDPSKTTLNDVPPATAAAVAFSLHLRKFKRKHDKLIVAVPSVFSPHARHSIIQSLKMLDISSAQILDSNSAIAALYAVERLKKAADNENLTQKIIFFDIGAIQTEISLWQFTRYGPVTQIELLDYRYSDEIGGDIIDELLLSSILSKLPREPTRAEMTNVIRAMKKGKERLASGSEQFIDLTEDFNQRLWINNSDIESLSKDVLEKLNRLIQGMEMPDEIELVGGCSRLPSIVNVIQNNFPNYTLRRSLNSDEAVALGAAYYSSLQTGTIVGSRLEFIKPQIYGLDFQVADKNYDLYKTGDRNDRKSVTMKKFRDFNFSVKVTKKNDHPKLHITSKLFNDVPENFTEMAITGLTNITRSITKQLANGSRPFIRFTFGHSQVLDCLDYISSALTANISVNVTIEGEVAHVDSTTSSWGLTTTTTMTADEFKFNETENSDFMGAFLDATAERKAHAANTHKIEAFIIDLTDKIEYDTDFQTVTSEEERSTILEIISREREAIEMSGSRVSAADLGKRFDKLKEKLKDTLFRFQEFKQRPAAIAKLNQSIARAEKALVNATTDNETIEDFISFLNETKTLVFDAERQQPLEKPKITAKQLKERESRLLRRIPDLKSTSRRRSVKKPKNEPPVNSTVNVTSSDGNSTVENTTNADSNIEVKASSNVQIESSTDSQDSKHESKTLSTRADSDSNTEDNYQSIINQKIIEPNDRETTKRTPPPPDAGGIFLLKTDDDKEKEKQKEL</sequence>
<dbReference type="GO" id="GO:0034663">
    <property type="term" value="C:endoplasmic reticulum chaperone complex"/>
    <property type="evidence" value="ECO:0007669"/>
    <property type="project" value="TreeGrafter"/>
</dbReference>
<dbReference type="SUPFAM" id="SSF53067">
    <property type="entry name" value="Actin-like ATPase domain"/>
    <property type="match status" value="2"/>
</dbReference>
<dbReference type="GeneID" id="94847991"/>
<dbReference type="PANTHER" id="PTHR45639">
    <property type="entry name" value="HSC70CB, ISOFORM G-RELATED"/>
    <property type="match status" value="1"/>
</dbReference>
<dbReference type="VEuPathDB" id="TrichDB:TRFO_40565"/>
<keyword evidence="2" id="KW-0067">ATP-binding</keyword>
<feature type="chain" id="PRO_5012949855" evidence="5">
    <location>
        <begin position="18"/>
        <end position="833"/>
    </location>
</feature>
<evidence type="ECO:0000313" key="6">
    <source>
        <dbReference type="EMBL" id="OHS93116.1"/>
    </source>
</evidence>
<evidence type="ECO:0000256" key="5">
    <source>
        <dbReference type="SAM" id="SignalP"/>
    </source>
</evidence>
<protein>
    <submittedName>
        <fullName evidence="6">DnaK protein</fullName>
    </submittedName>
</protein>
<evidence type="ECO:0000313" key="7">
    <source>
        <dbReference type="Proteomes" id="UP000179807"/>
    </source>
</evidence>
<dbReference type="Proteomes" id="UP000179807">
    <property type="component" value="Unassembled WGS sequence"/>
</dbReference>
<name>A0A1J4J7D9_9EUKA</name>
<evidence type="ECO:0000256" key="1">
    <source>
        <dbReference type="ARBA" id="ARBA00022741"/>
    </source>
</evidence>
<proteinExistence type="predicted"/>
<keyword evidence="7" id="KW-1185">Reference proteome</keyword>
<dbReference type="PRINTS" id="PR00301">
    <property type="entry name" value="HEATSHOCK70"/>
</dbReference>
<feature type="compositionally biased region" description="Polar residues" evidence="4">
    <location>
        <begin position="721"/>
        <end position="763"/>
    </location>
</feature>
<dbReference type="PANTHER" id="PTHR45639:SF3">
    <property type="entry name" value="HYPOXIA UP-REGULATED PROTEIN 1"/>
    <property type="match status" value="1"/>
</dbReference>
<dbReference type="EMBL" id="MLAK01001431">
    <property type="protein sequence ID" value="OHS93116.1"/>
    <property type="molecule type" value="Genomic_DNA"/>
</dbReference>
<organism evidence="6 7">
    <name type="scientific">Tritrichomonas foetus</name>
    <dbReference type="NCBI Taxonomy" id="1144522"/>
    <lineage>
        <taxon>Eukaryota</taxon>
        <taxon>Metamonada</taxon>
        <taxon>Parabasalia</taxon>
        <taxon>Tritrichomonadida</taxon>
        <taxon>Tritrichomonadidae</taxon>
        <taxon>Tritrichomonas</taxon>
    </lineage>
</organism>